<comment type="similarity">
    <text evidence="1">Belongs to the CBP3 family.</text>
</comment>
<gene>
    <name evidence="3" type="primary">CBP3</name>
    <name evidence="3" type="ORF">EYR41_006068</name>
</gene>
<organism evidence="3 4">
    <name type="scientific">Orbilia oligospora</name>
    <name type="common">Nematode-trapping fungus</name>
    <name type="synonym">Arthrobotrys oligospora</name>
    <dbReference type="NCBI Taxonomy" id="2813651"/>
    <lineage>
        <taxon>Eukaryota</taxon>
        <taxon>Fungi</taxon>
        <taxon>Dikarya</taxon>
        <taxon>Ascomycota</taxon>
        <taxon>Pezizomycotina</taxon>
        <taxon>Orbiliomycetes</taxon>
        <taxon>Orbiliales</taxon>
        <taxon>Orbiliaceae</taxon>
        <taxon>Orbilia</taxon>
    </lineage>
</organism>
<dbReference type="AlphaFoldDB" id="A0A8H2E626"/>
<dbReference type="Pfam" id="PF03981">
    <property type="entry name" value="Ubiq_cyt_C_chap"/>
    <property type="match status" value="1"/>
</dbReference>
<dbReference type="Proteomes" id="UP000297595">
    <property type="component" value="Unassembled WGS sequence"/>
</dbReference>
<evidence type="ECO:0000259" key="2">
    <source>
        <dbReference type="Pfam" id="PF03981"/>
    </source>
</evidence>
<dbReference type="InterPro" id="IPR007129">
    <property type="entry name" value="Ubiqinol_cyt_c_chaperone_CPB3"/>
</dbReference>
<accession>A0A8H2E626</accession>
<proteinExistence type="inferred from homology"/>
<dbReference type="PANTHER" id="PTHR12184">
    <property type="entry name" value="UBIQUINOL-CYTOCHROME C REDUCTASE COMPLEX ASSEMBLY FACTOR 1 FAMILY MEMBER"/>
    <property type="match status" value="1"/>
</dbReference>
<reference evidence="3 4" key="1">
    <citation type="submission" date="2019-03" db="EMBL/GenBank/DDBJ databases">
        <title>Nematode-trapping fungi genome.</title>
        <authorList>
            <person name="Vidal-Diez De Ulzurrun G."/>
        </authorList>
    </citation>
    <scope>NUCLEOTIDE SEQUENCE [LARGE SCALE GENOMIC DNA]</scope>
    <source>
        <strain evidence="3 4">TWF154</strain>
    </source>
</reference>
<protein>
    <submittedName>
        <fullName evidence="3">Protein cbp3, mitochondrial</fullName>
    </submittedName>
</protein>
<comment type="caution">
    <text evidence="3">The sequence shown here is derived from an EMBL/GenBank/DDBJ whole genome shotgun (WGS) entry which is preliminary data.</text>
</comment>
<feature type="domain" description="Ubiquinol-cytochrome c chaperone" evidence="2">
    <location>
        <begin position="154"/>
        <end position="296"/>
    </location>
</feature>
<evidence type="ECO:0000256" key="1">
    <source>
        <dbReference type="ARBA" id="ARBA00006407"/>
    </source>
</evidence>
<dbReference type="PANTHER" id="PTHR12184:SF1">
    <property type="entry name" value="UBIQUINOL-CYTOCHROME-C REDUCTASE COMPLEX ASSEMBLY FACTOR 1"/>
    <property type="match status" value="1"/>
</dbReference>
<dbReference type="EMBL" id="SOZJ01000003">
    <property type="protein sequence ID" value="TGJ70074.1"/>
    <property type="molecule type" value="Genomic_DNA"/>
</dbReference>
<name>A0A8H2E626_ORBOL</name>
<dbReference type="GO" id="GO:0034551">
    <property type="term" value="P:mitochondrial respiratory chain complex III assembly"/>
    <property type="evidence" value="ECO:0007669"/>
    <property type="project" value="TreeGrafter"/>
</dbReference>
<sequence>MPHADYNVNFTPSSSSSILTMSLIEPILPSLRAGLSQSIRHVARPQSIPPSPLRGALKRKITPLPASTSANLQRRSFVTSSRLQYASDPKSSEPEGPTGIRAAIAKAVSKVLPDSTKEQYYSYQKSEELYKECRLQGEYYPGEPVTGKAKFWYEECGMAPCLRNWSSISNLHVWLIMVRFRNMAPRSRAKMWQQAFINHYFFDLEAVLTDRHKVTNKSKRQKMLKELYEHFQYTILSYDEAFIRGDAWMAAAIWQNVFLMREDIDFRKLAMVVSYVRRILSGLEKLDEETILTAQVYFGNPLEEAATVDKFTEELPNPSKKKK</sequence>
<evidence type="ECO:0000313" key="3">
    <source>
        <dbReference type="EMBL" id="TGJ70074.1"/>
    </source>
</evidence>
<dbReference type="GO" id="GO:0005739">
    <property type="term" value="C:mitochondrion"/>
    <property type="evidence" value="ECO:0007669"/>
    <property type="project" value="TreeGrafter"/>
</dbReference>
<evidence type="ECO:0000313" key="4">
    <source>
        <dbReference type="Proteomes" id="UP000297595"/>
    </source>
</evidence>
<dbReference type="InterPro" id="IPR021150">
    <property type="entry name" value="Ubiq_cyt_c_chap"/>
</dbReference>